<evidence type="ECO:0000313" key="2">
    <source>
        <dbReference type="EMBL" id="EXC35163.1"/>
    </source>
</evidence>
<accession>W9SMK1</accession>
<organism evidence="2 3">
    <name type="scientific">Morus notabilis</name>
    <dbReference type="NCBI Taxonomy" id="981085"/>
    <lineage>
        <taxon>Eukaryota</taxon>
        <taxon>Viridiplantae</taxon>
        <taxon>Streptophyta</taxon>
        <taxon>Embryophyta</taxon>
        <taxon>Tracheophyta</taxon>
        <taxon>Spermatophyta</taxon>
        <taxon>Magnoliopsida</taxon>
        <taxon>eudicotyledons</taxon>
        <taxon>Gunneridae</taxon>
        <taxon>Pentapetalae</taxon>
        <taxon>rosids</taxon>
        <taxon>fabids</taxon>
        <taxon>Rosales</taxon>
        <taxon>Moraceae</taxon>
        <taxon>Moreae</taxon>
        <taxon>Morus</taxon>
    </lineage>
</organism>
<gene>
    <name evidence="2" type="ORF">L484_022714</name>
</gene>
<dbReference type="GO" id="GO:0004553">
    <property type="term" value="F:hydrolase activity, hydrolyzing O-glycosyl compounds"/>
    <property type="evidence" value="ECO:0007669"/>
    <property type="project" value="TreeGrafter"/>
</dbReference>
<evidence type="ECO:0000313" key="3">
    <source>
        <dbReference type="Proteomes" id="UP000030645"/>
    </source>
</evidence>
<sequence>MPTCTEKALPPSPTYVHSLVYGTYHWYSGDTKDLSLRKNENSFLLGPVLVYTSTVWDQDTDYSQSALPKGIWLSFDFDDSHPDIPALYLQGGAIIPLGPPHQHVGEARPSDDLSLIVALDEHGKAKGVLYEDDGDGYGFTEGHFLLTHYVAELQSSVVTVGVSKTEGSWKRPNRRLHVQLLLGGGAMVDAWGTDGEALQIKLPSEQEVSELVSASMKQCQTRLENAKRVPNLEDASEHKGTKLSRTPIELKGGDWVTKVVPWIGGRIISMMHIPSELIPGELRLIPTKLALVWEFKRRWGQLWCFGDWVLRFGVGSWNSSITEVGEIYHKNSGEIGAGSKKISAFGVEMGESGVNGVEIEAFADGSPIIRAIVVHNLKFMGWSLLGSSFQDP</sequence>
<dbReference type="InterPro" id="IPR013780">
    <property type="entry name" value="Glyco_hydro_b"/>
</dbReference>
<dbReference type="PANTHER" id="PTHR22762:SF120">
    <property type="entry name" value="HETEROGLYCAN GLUCOSIDASE 1"/>
    <property type="match status" value="1"/>
</dbReference>
<proteinExistence type="predicted"/>
<keyword evidence="3" id="KW-1185">Reference proteome</keyword>
<evidence type="ECO:0000259" key="1">
    <source>
        <dbReference type="Pfam" id="PF17137"/>
    </source>
</evidence>
<dbReference type="EMBL" id="KE346357">
    <property type="protein sequence ID" value="EXC35163.1"/>
    <property type="molecule type" value="Genomic_DNA"/>
</dbReference>
<dbReference type="InterPro" id="IPR033403">
    <property type="entry name" value="DUF5110"/>
</dbReference>
<dbReference type="PANTHER" id="PTHR22762">
    <property type="entry name" value="ALPHA-GLUCOSIDASE"/>
    <property type="match status" value="1"/>
</dbReference>
<name>W9SMK1_9ROSA</name>
<dbReference type="STRING" id="981085.W9SMK1"/>
<dbReference type="eggNOG" id="KOG1066">
    <property type="taxonomic scope" value="Eukaryota"/>
</dbReference>
<dbReference type="Proteomes" id="UP000030645">
    <property type="component" value="Unassembled WGS sequence"/>
</dbReference>
<feature type="domain" description="DUF5110" evidence="1">
    <location>
        <begin position="113"/>
        <end position="181"/>
    </location>
</feature>
<dbReference type="Pfam" id="PF17137">
    <property type="entry name" value="DUF5110"/>
    <property type="match status" value="1"/>
</dbReference>
<protein>
    <recommendedName>
        <fullName evidence="1">DUF5110 domain-containing protein</fullName>
    </recommendedName>
</protein>
<dbReference type="AlphaFoldDB" id="W9SMK1"/>
<reference evidence="3" key="1">
    <citation type="submission" date="2013-01" db="EMBL/GenBank/DDBJ databases">
        <title>Draft Genome Sequence of a Mulberry Tree, Morus notabilis C.K. Schneid.</title>
        <authorList>
            <person name="He N."/>
            <person name="Zhao S."/>
        </authorList>
    </citation>
    <scope>NUCLEOTIDE SEQUENCE</scope>
</reference>
<dbReference type="Gene3D" id="2.60.40.1180">
    <property type="entry name" value="Golgi alpha-mannosidase II"/>
    <property type="match status" value="1"/>
</dbReference>